<accession>A0A2P2NLT2</accession>
<dbReference type="Pfam" id="PF06955">
    <property type="entry name" value="XET_C"/>
    <property type="match status" value="1"/>
</dbReference>
<evidence type="ECO:0000256" key="1">
    <source>
        <dbReference type="SAM" id="MobiDB-lite"/>
    </source>
</evidence>
<evidence type="ECO:0000313" key="3">
    <source>
        <dbReference type="EMBL" id="MBX43405.1"/>
    </source>
</evidence>
<dbReference type="GO" id="GO:0048046">
    <property type="term" value="C:apoplast"/>
    <property type="evidence" value="ECO:0007669"/>
    <property type="project" value="InterPro"/>
</dbReference>
<feature type="compositionally biased region" description="Basic residues" evidence="1">
    <location>
        <begin position="51"/>
        <end position="62"/>
    </location>
</feature>
<dbReference type="AlphaFoldDB" id="A0A2P2NLT2"/>
<dbReference type="Gene3D" id="2.60.120.200">
    <property type="match status" value="1"/>
</dbReference>
<dbReference type="GO" id="GO:0044042">
    <property type="term" value="P:glucan metabolic process"/>
    <property type="evidence" value="ECO:0007669"/>
    <property type="project" value="InterPro"/>
</dbReference>
<dbReference type="EMBL" id="GGEC01062921">
    <property type="protein sequence ID" value="MBX43405.1"/>
    <property type="molecule type" value="Transcribed_RNA"/>
</dbReference>
<feature type="region of interest" description="Disordered" evidence="1">
    <location>
        <begin position="41"/>
        <end position="73"/>
    </location>
</feature>
<feature type="domain" description="Xyloglucan endo-transglycosylase C-terminal" evidence="2">
    <location>
        <begin position="1"/>
        <end position="27"/>
    </location>
</feature>
<dbReference type="GO" id="GO:0016762">
    <property type="term" value="F:xyloglucan:xyloglucosyl transferase activity"/>
    <property type="evidence" value="ECO:0007669"/>
    <property type="project" value="InterPro"/>
</dbReference>
<name>A0A2P2NLT2_RHIMU</name>
<organism evidence="3">
    <name type="scientific">Rhizophora mucronata</name>
    <name type="common">Asiatic mangrove</name>
    <dbReference type="NCBI Taxonomy" id="61149"/>
    <lineage>
        <taxon>Eukaryota</taxon>
        <taxon>Viridiplantae</taxon>
        <taxon>Streptophyta</taxon>
        <taxon>Embryophyta</taxon>
        <taxon>Tracheophyta</taxon>
        <taxon>Spermatophyta</taxon>
        <taxon>Magnoliopsida</taxon>
        <taxon>eudicotyledons</taxon>
        <taxon>Gunneridae</taxon>
        <taxon>Pentapetalae</taxon>
        <taxon>rosids</taxon>
        <taxon>fabids</taxon>
        <taxon>Malpighiales</taxon>
        <taxon>Rhizophoraceae</taxon>
        <taxon>Rhizophora</taxon>
    </lineage>
</organism>
<proteinExistence type="predicted"/>
<reference evidence="3" key="1">
    <citation type="submission" date="2018-02" db="EMBL/GenBank/DDBJ databases">
        <title>Rhizophora mucronata_Transcriptome.</title>
        <authorList>
            <person name="Meera S.P."/>
            <person name="Sreeshan A."/>
            <person name="Augustine A."/>
        </authorList>
    </citation>
    <scope>NUCLEOTIDE SEQUENCE</scope>
    <source>
        <tissue evidence="3">Leaf</tissue>
    </source>
</reference>
<dbReference type="InterPro" id="IPR010713">
    <property type="entry name" value="XET_C"/>
</dbReference>
<evidence type="ECO:0000259" key="2">
    <source>
        <dbReference type="Pfam" id="PF06955"/>
    </source>
</evidence>
<protein>
    <recommendedName>
        <fullName evidence="2">Xyloglucan endo-transglycosylase C-terminal domain-containing protein</fullName>
    </recommendedName>
</protein>
<sequence>MRKFRSRYMYYSYCYDTVRYPVPLPECVIDPYEKERFKDTGRLKFGGSHQSNKRRSRRRSRVRVVSASEDQSV</sequence>